<feature type="compositionally biased region" description="Basic and acidic residues" evidence="1">
    <location>
        <begin position="102"/>
        <end position="112"/>
    </location>
</feature>
<evidence type="ECO:0000313" key="2">
    <source>
        <dbReference type="EMBL" id="CAL1401121.1"/>
    </source>
</evidence>
<protein>
    <submittedName>
        <fullName evidence="2">Uncharacterized protein</fullName>
    </submittedName>
</protein>
<feature type="compositionally biased region" description="Basic residues" evidence="1">
    <location>
        <begin position="79"/>
        <end position="89"/>
    </location>
</feature>
<evidence type="ECO:0000256" key="1">
    <source>
        <dbReference type="SAM" id="MobiDB-lite"/>
    </source>
</evidence>
<accession>A0AAV2FRW1</accession>
<proteinExistence type="predicted"/>
<feature type="compositionally biased region" description="Basic and acidic residues" evidence="1">
    <location>
        <begin position="55"/>
        <end position="65"/>
    </location>
</feature>
<keyword evidence="3" id="KW-1185">Reference proteome</keyword>
<feature type="region of interest" description="Disordered" evidence="1">
    <location>
        <begin position="33"/>
        <end position="128"/>
    </location>
</feature>
<organism evidence="2 3">
    <name type="scientific">Linum trigynum</name>
    <dbReference type="NCBI Taxonomy" id="586398"/>
    <lineage>
        <taxon>Eukaryota</taxon>
        <taxon>Viridiplantae</taxon>
        <taxon>Streptophyta</taxon>
        <taxon>Embryophyta</taxon>
        <taxon>Tracheophyta</taxon>
        <taxon>Spermatophyta</taxon>
        <taxon>Magnoliopsida</taxon>
        <taxon>eudicotyledons</taxon>
        <taxon>Gunneridae</taxon>
        <taxon>Pentapetalae</taxon>
        <taxon>rosids</taxon>
        <taxon>fabids</taxon>
        <taxon>Malpighiales</taxon>
        <taxon>Linaceae</taxon>
        <taxon>Linum</taxon>
    </lineage>
</organism>
<evidence type="ECO:0000313" key="3">
    <source>
        <dbReference type="Proteomes" id="UP001497516"/>
    </source>
</evidence>
<feature type="compositionally biased region" description="Low complexity" evidence="1">
    <location>
        <begin position="44"/>
        <end position="54"/>
    </location>
</feature>
<sequence length="268" mass="30973">MEEDLVAMEHDQVIMISTLGTEGLMEEMLTTRNNRSDKEQPVTNSINSSSSSLRRSSERHAEIQPEMHTLLLDPTPPRKTGRRSARQRSKLYAQSLQVPEMDIDKVEEKQTEENVEQQPNEKNGGVAPPPLRFHKEMLSKNYIQFALKVLGYEYEVIEEPGWRTAKQFYEEAMSDPFFEYACENVPDPSAIIPPFGYYNSMEKELIEFDRDVERCKELPNFGFHVSFDSDVSVHFETAPEKDYYEFGNGQPTAGFEWRSIKKGQVKID</sequence>
<reference evidence="2 3" key="1">
    <citation type="submission" date="2024-04" db="EMBL/GenBank/DDBJ databases">
        <authorList>
            <person name="Fracassetti M."/>
        </authorList>
    </citation>
    <scope>NUCLEOTIDE SEQUENCE [LARGE SCALE GENOMIC DNA]</scope>
</reference>
<gene>
    <name evidence="2" type="ORF">LTRI10_LOCUS41200</name>
</gene>
<dbReference type="EMBL" id="OZ034820">
    <property type="protein sequence ID" value="CAL1401121.1"/>
    <property type="molecule type" value="Genomic_DNA"/>
</dbReference>
<dbReference type="AlphaFoldDB" id="A0AAV2FRW1"/>
<name>A0AAV2FRW1_9ROSI</name>
<dbReference type="Proteomes" id="UP001497516">
    <property type="component" value="Chromosome 7"/>
</dbReference>